<evidence type="ECO:0000313" key="3">
    <source>
        <dbReference type="Proteomes" id="UP000254875"/>
    </source>
</evidence>
<feature type="transmembrane region" description="Helical" evidence="1">
    <location>
        <begin position="32"/>
        <end position="54"/>
    </location>
</feature>
<dbReference type="InterPro" id="IPR021344">
    <property type="entry name" value="DUF2970"/>
</dbReference>
<keyword evidence="1" id="KW-1133">Transmembrane helix</keyword>
<keyword evidence="1" id="KW-0812">Transmembrane</keyword>
<keyword evidence="1" id="KW-0472">Membrane</keyword>
<accession>A0A370N1P4</accession>
<protein>
    <submittedName>
        <fullName evidence="2">DUF2970 domain-containing protein</fullName>
    </submittedName>
</protein>
<gene>
    <name evidence="2" type="ORF">DLM46_28040</name>
</gene>
<keyword evidence="3" id="KW-1185">Reference proteome</keyword>
<proteinExistence type="predicted"/>
<reference evidence="3" key="1">
    <citation type="submission" date="2018-05" db="EMBL/GenBank/DDBJ databases">
        <authorList>
            <person name="Feng T."/>
        </authorList>
    </citation>
    <scope>NUCLEOTIDE SEQUENCE [LARGE SCALE GENOMIC DNA]</scope>
    <source>
        <strain evidence="3">S27</strain>
    </source>
</reference>
<sequence>MNLLKMTRIVLWSFFGVRRGASHQSDMAAVKLPLLPVVAVVLAGGFGATLFALAKLAVNVAH</sequence>
<dbReference type="Pfam" id="PF11174">
    <property type="entry name" value="DUF2970"/>
    <property type="match status" value="1"/>
</dbReference>
<dbReference type="AlphaFoldDB" id="A0A370N1P4"/>
<evidence type="ECO:0000256" key="1">
    <source>
        <dbReference type="SAM" id="Phobius"/>
    </source>
</evidence>
<comment type="caution">
    <text evidence="2">The sequence shown here is derived from an EMBL/GenBank/DDBJ whole genome shotgun (WGS) entry which is preliminary data.</text>
</comment>
<organism evidence="2 3">
    <name type="scientific">Paraburkholderia lacunae</name>
    <dbReference type="NCBI Taxonomy" id="2211104"/>
    <lineage>
        <taxon>Bacteria</taxon>
        <taxon>Pseudomonadati</taxon>
        <taxon>Pseudomonadota</taxon>
        <taxon>Betaproteobacteria</taxon>
        <taxon>Burkholderiales</taxon>
        <taxon>Burkholderiaceae</taxon>
        <taxon>Paraburkholderia</taxon>
    </lineage>
</organism>
<dbReference type="RefSeq" id="WP_115105763.1">
    <property type="nucleotide sequence ID" value="NZ_QHKS01000022.1"/>
</dbReference>
<name>A0A370N1P4_9BURK</name>
<dbReference type="EMBL" id="QHKS01000022">
    <property type="protein sequence ID" value="RDJ99530.1"/>
    <property type="molecule type" value="Genomic_DNA"/>
</dbReference>
<evidence type="ECO:0000313" key="2">
    <source>
        <dbReference type="EMBL" id="RDJ99530.1"/>
    </source>
</evidence>
<dbReference type="Proteomes" id="UP000254875">
    <property type="component" value="Unassembled WGS sequence"/>
</dbReference>